<gene>
    <name evidence="2" type="ORF">SAMN04489730_4980</name>
</gene>
<name>A0A1K1S7U5_9PSEU</name>
<dbReference type="EMBL" id="FPJG01000006">
    <property type="protein sequence ID" value="SFW80451.1"/>
    <property type="molecule type" value="Genomic_DNA"/>
</dbReference>
<keyword evidence="3" id="KW-1185">Reference proteome</keyword>
<accession>A0A1K1S7U5</accession>
<protein>
    <submittedName>
        <fullName evidence="2">Uncharacterized protein</fullName>
    </submittedName>
</protein>
<proteinExistence type="predicted"/>
<feature type="transmembrane region" description="Helical" evidence="1">
    <location>
        <begin position="23"/>
        <end position="41"/>
    </location>
</feature>
<sequence length="77" mass="7932">MAILPVTAHPPGRHAGRVPCEGVCVKVIILGVILLVIGFIVGIPVLYTIGIILAVAGIALAILGGTGRRIGGRAHWY</sequence>
<keyword evidence="1" id="KW-0472">Membrane</keyword>
<evidence type="ECO:0000313" key="2">
    <source>
        <dbReference type="EMBL" id="SFW80451.1"/>
    </source>
</evidence>
<dbReference type="Proteomes" id="UP000182740">
    <property type="component" value="Unassembled WGS sequence"/>
</dbReference>
<keyword evidence="1" id="KW-1133">Transmembrane helix</keyword>
<feature type="transmembrane region" description="Helical" evidence="1">
    <location>
        <begin position="47"/>
        <end position="67"/>
    </location>
</feature>
<dbReference type="AlphaFoldDB" id="A0A1K1S7U5"/>
<reference evidence="3" key="1">
    <citation type="submission" date="2016-11" db="EMBL/GenBank/DDBJ databases">
        <authorList>
            <person name="Varghese N."/>
            <person name="Submissions S."/>
        </authorList>
    </citation>
    <scope>NUCLEOTIDE SEQUENCE [LARGE SCALE GENOMIC DNA]</scope>
    <source>
        <strain evidence="3">DSM 44671</strain>
    </source>
</reference>
<evidence type="ECO:0000313" key="3">
    <source>
        <dbReference type="Proteomes" id="UP000182740"/>
    </source>
</evidence>
<keyword evidence="1" id="KW-0812">Transmembrane</keyword>
<evidence type="ECO:0000256" key="1">
    <source>
        <dbReference type="SAM" id="Phobius"/>
    </source>
</evidence>
<organism evidence="2 3">
    <name type="scientific">Amycolatopsis australiensis</name>
    <dbReference type="NCBI Taxonomy" id="546364"/>
    <lineage>
        <taxon>Bacteria</taxon>
        <taxon>Bacillati</taxon>
        <taxon>Actinomycetota</taxon>
        <taxon>Actinomycetes</taxon>
        <taxon>Pseudonocardiales</taxon>
        <taxon>Pseudonocardiaceae</taxon>
        <taxon>Amycolatopsis</taxon>
    </lineage>
</organism>